<evidence type="ECO:0000313" key="2">
    <source>
        <dbReference type="Proteomes" id="UP000036987"/>
    </source>
</evidence>
<name>A0A0K9NZD7_ZOSMR</name>
<dbReference type="EMBL" id="LFYR01001410">
    <property type="protein sequence ID" value="KMZ62084.1"/>
    <property type="molecule type" value="Genomic_DNA"/>
</dbReference>
<reference evidence="2" key="1">
    <citation type="journal article" date="2016" name="Nature">
        <title>The genome of the seagrass Zostera marina reveals angiosperm adaptation to the sea.</title>
        <authorList>
            <person name="Olsen J.L."/>
            <person name="Rouze P."/>
            <person name="Verhelst B."/>
            <person name="Lin Y.-C."/>
            <person name="Bayer T."/>
            <person name="Collen J."/>
            <person name="Dattolo E."/>
            <person name="De Paoli E."/>
            <person name="Dittami S."/>
            <person name="Maumus F."/>
            <person name="Michel G."/>
            <person name="Kersting A."/>
            <person name="Lauritano C."/>
            <person name="Lohaus R."/>
            <person name="Toepel M."/>
            <person name="Tonon T."/>
            <person name="Vanneste K."/>
            <person name="Amirebrahimi M."/>
            <person name="Brakel J."/>
            <person name="Bostroem C."/>
            <person name="Chovatia M."/>
            <person name="Grimwood J."/>
            <person name="Jenkins J.W."/>
            <person name="Jueterbock A."/>
            <person name="Mraz A."/>
            <person name="Stam W.T."/>
            <person name="Tice H."/>
            <person name="Bornberg-Bauer E."/>
            <person name="Green P.J."/>
            <person name="Pearson G.A."/>
            <person name="Procaccini G."/>
            <person name="Duarte C.M."/>
            <person name="Schmutz J."/>
            <person name="Reusch T.B.H."/>
            <person name="Van de Peer Y."/>
        </authorList>
    </citation>
    <scope>NUCLEOTIDE SEQUENCE [LARGE SCALE GENOMIC DNA]</scope>
    <source>
        <strain evidence="2">cv. Finnish</strain>
    </source>
</reference>
<sequence>MATGRRGPVGRGDRVIERTMNNVPRLRFAQKFKLRLK</sequence>
<gene>
    <name evidence="1" type="ORF">ZOSMA_48G00030</name>
</gene>
<keyword evidence="2" id="KW-1185">Reference proteome</keyword>
<proteinExistence type="predicted"/>
<comment type="caution">
    <text evidence="1">The sequence shown here is derived from an EMBL/GenBank/DDBJ whole genome shotgun (WGS) entry which is preliminary data.</text>
</comment>
<dbReference type="AlphaFoldDB" id="A0A0K9NZD7"/>
<dbReference type="Proteomes" id="UP000036987">
    <property type="component" value="Unassembled WGS sequence"/>
</dbReference>
<organism evidence="1 2">
    <name type="scientific">Zostera marina</name>
    <name type="common">Eelgrass</name>
    <dbReference type="NCBI Taxonomy" id="29655"/>
    <lineage>
        <taxon>Eukaryota</taxon>
        <taxon>Viridiplantae</taxon>
        <taxon>Streptophyta</taxon>
        <taxon>Embryophyta</taxon>
        <taxon>Tracheophyta</taxon>
        <taxon>Spermatophyta</taxon>
        <taxon>Magnoliopsida</taxon>
        <taxon>Liliopsida</taxon>
        <taxon>Zosteraceae</taxon>
        <taxon>Zostera</taxon>
    </lineage>
</organism>
<evidence type="ECO:0000313" key="1">
    <source>
        <dbReference type="EMBL" id="KMZ62084.1"/>
    </source>
</evidence>
<protein>
    <submittedName>
        <fullName evidence="1">Uncharacterized protein</fullName>
    </submittedName>
</protein>
<accession>A0A0K9NZD7</accession>